<dbReference type="PANTHER" id="PTHR30023:SF0">
    <property type="entry name" value="PENICILLIN-SENSITIVE CARBOXYPEPTIDASE A"/>
    <property type="match status" value="1"/>
</dbReference>
<protein>
    <submittedName>
        <fullName evidence="4">D-alanyl-D-alanine carboxypeptidase/D-alanyl-D-alanine-endopeptidase (Penicillin-binding protein 4)</fullName>
    </submittedName>
</protein>
<sequence>MNNMFKKYIPALLLFCHSFAFAQSPAQKLERAYNNLIGDEQAKYATTALVVLDAATGKVIFGRNENLGVSTASTLKTITSATAFSILGKDFRYQTTLAYSGTLSPEGTLNGDLIIIGGGDPTLGSWRYEQTKEGYVLNEWVKAIKAAGIKKIEGRIIGDDSIWSTQSTPEGWIWQDIGNYYGAGPSGLTWRENQFDLHLKATNNSRNPVTVLKAVPAMPYLKIVNELKAGAEGTGDRAYAYLPPLSDIAYLRGSWALGISKSGISLALPDPAFDAAYRLQDTLTRIGVATTTAATTARRLAAEQKTVPAATRQLITLSSPTLSQIIYWFNKKSINLYGEHLIRTLAWKAGKEATTKNGVQVELNYWAGKGLDKNALNIIDGSGLSPATRVTPMAMATVLFQAQKENWFKDYTNSFPENNGMTLKSGTINDVSAYAGYYTASNGQKYIMVIDINNYSGTGISRKLFAVLDALK</sequence>
<evidence type="ECO:0000313" key="5">
    <source>
        <dbReference type="Proteomes" id="UP000295499"/>
    </source>
</evidence>
<keyword evidence="4" id="KW-0645">Protease</keyword>
<dbReference type="GO" id="GO:0004185">
    <property type="term" value="F:serine-type carboxypeptidase activity"/>
    <property type="evidence" value="ECO:0007669"/>
    <property type="project" value="InterPro"/>
</dbReference>
<comment type="similarity">
    <text evidence="1">Belongs to the peptidase S13 family.</text>
</comment>
<accession>A0A4R6ICT9</accession>
<dbReference type="GO" id="GO:0006508">
    <property type="term" value="P:proteolysis"/>
    <property type="evidence" value="ECO:0007669"/>
    <property type="project" value="InterPro"/>
</dbReference>
<dbReference type="InterPro" id="IPR012338">
    <property type="entry name" value="Beta-lactam/transpept-like"/>
</dbReference>
<dbReference type="Proteomes" id="UP000295499">
    <property type="component" value="Unassembled WGS sequence"/>
</dbReference>
<dbReference type="SUPFAM" id="SSF56601">
    <property type="entry name" value="beta-lactamase/transpeptidase-like"/>
    <property type="match status" value="1"/>
</dbReference>
<evidence type="ECO:0000313" key="4">
    <source>
        <dbReference type="EMBL" id="TDO19694.1"/>
    </source>
</evidence>
<evidence type="ECO:0000256" key="2">
    <source>
        <dbReference type="ARBA" id="ARBA00022801"/>
    </source>
</evidence>
<dbReference type="AlphaFoldDB" id="A0A4R6ICT9"/>
<dbReference type="NCBIfam" id="TIGR00666">
    <property type="entry name" value="PBP4"/>
    <property type="match status" value="1"/>
</dbReference>
<keyword evidence="2" id="KW-0378">Hydrolase</keyword>
<dbReference type="PANTHER" id="PTHR30023">
    <property type="entry name" value="D-ALANYL-D-ALANINE CARBOXYPEPTIDASE"/>
    <property type="match status" value="1"/>
</dbReference>
<dbReference type="GO" id="GO:0000270">
    <property type="term" value="P:peptidoglycan metabolic process"/>
    <property type="evidence" value="ECO:0007669"/>
    <property type="project" value="TreeGrafter"/>
</dbReference>
<evidence type="ECO:0000256" key="3">
    <source>
        <dbReference type="SAM" id="SignalP"/>
    </source>
</evidence>
<keyword evidence="3" id="KW-0732">Signal</keyword>
<dbReference type="PRINTS" id="PR00922">
    <property type="entry name" value="DADACBPTASE3"/>
</dbReference>
<evidence type="ECO:0000256" key="1">
    <source>
        <dbReference type="ARBA" id="ARBA00006096"/>
    </source>
</evidence>
<name>A0A4R6ICT9_9SPHI</name>
<dbReference type="EMBL" id="SNWM01000006">
    <property type="protein sequence ID" value="TDO19694.1"/>
    <property type="molecule type" value="Genomic_DNA"/>
</dbReference>
<keyword evidence="4" id="KW-0121">Carboxypeptidase</keyword>
<dbReference type="Pfam" id="PF02113">
    <property type="entry name" value="Peptidase_S13"/>
    <property type="match status" value="1"/>
</dbReference>
<keyword evidence="5" id="KW-1185">Reference proteome</keyword>
<gene>
    <name evidence="4" type="ORF">CLV32_4318</name>
</gene>
<dbReference type="Gene3D" id="3.50.80.20">
    <property type="entry name" value="D-Ala-D-Ala carboxypeptidase C, peptidase S13"/>
    <property type="match status" value="1"/>
</dbReference>
<dbReference type="Gene3D" id="3.40.710.10">
    <property type="entry name" value="DD-peptidase/beta-lactamase superfamily"/>
    <property type="match status" value="1"/>
</dbReference>
<organism evidence="4 5">
    <name type="scientific">Pedobacter duraquae</name>
    <dbReference type="NCBI Taxonomy" id="425511"/>
    <lineage>
        <taxon>Bacteria</taxon>
        <taxon>Pseudomonadati</taxon>
        <taxon>Bacteroidota</taxon>
        <taxon>Sphingobacteriia</taxon>
        <taxon>Sphingobacteriales</taxon>
        <taxon>Sphingobacteriaceae</taxon>
        <taxon>Pedobacter</taxon>
    </lineage>
</organism>
<reference evidence="4 5" key="1">
    <citation type="submission" date="2019-03" db="EMBL/GenBank/DDBJ databases">
        <title>Genomic Encyclopedia of Archaeal and Bacterial Type Strains, Phase II (KMG-II): from individual species to whole genera.</title>
        <authorList>
            <person name="Goeker M."/>
        </authorList>
    </citation>
    <scope>NUCLEOTIDE SEQUENCE [LARGE SCALE GENOMIC DNA]</scope>
    <source>
        <strain evidence="4 5">DSM 19034</strain>
    </source>
</reference>
<feature type="chain" id="PRO_5020819607" evidence="3">
    <location>
        <begin position="23"/>
        <end position="472"/>
    </location>
</feature>
<feature type="signal peptide" evidence="3">
    <location>
        <begin position="1"/>
        <end position="22"/>
    </location>
</feature>
<proteinExistence type="inferred from homology"/>
<dbReference type="InterPro" id="IPR000667">
    <property type="entry name" value="Peptidase_S13"/>
</dbReference>
<comment type="caution">
    <text evidence="4">The sequence shown here is derived from an EMBL/GenBank/DDBJ whole genome shotgun (WGS) entry which is preliminary data.</text>
</comment>